<evidence type="ECO:0000256" key="4">
    <source>
        <dbReference type="SAM" id="MobiDB-lite"/>
    </source>
</evidence>
<dbReference type="InterPro" id="IPR005343">
    <property type="entry name" value="Noc2"/>
</dbReference>
<dbReference type="PANTHER" id="PTHR12687:SF4">
    <property type="entry name" value="NUCLEOLAR COMPLEX PROTEIN 2 HOMOLOG"/>
    <property type="match status" value="1"/>
</dbReference>
<gene>
    <name evidence="5" type="ORF">BCR42DRAFT_419209</name>
</gene>
<dbReference type="PANTHER" id="PTHR12687">
    <property type="entry name" value="NUCLEOLAR COMPLEX 2 AND RAD4-RELATED"/>
    <property type="match status" value="1"/>
</dbReference>
<dbReference type="STRING" id="90262.A0A1X2IAZ9"/>
<organism evidence="5 6">
    <name type="scientific">Absidia repens</name>
    <dbReference type="NCBI Taxonomy" id="90262"/>
    <lineage>
        <taxon>Eukaryota</taxon>
        <taxon>Fungi</taxon>
        <taxon>Fungi incertae sedis</taxon>
        <taxon>Mucoromycota</taxon>
        <taxon>Mucoromycotina</taxon>
        <taxon>Mucoromycetes</taxon>
        <taxon>Mucorales</taxon>
        <taxon>Cunninghamellaceae</taxon>
        <taxon>Absidia</taxon>
    </lineage>
</organism>
<evidence type="ECO:0000313" key="6">
    <source>
        <dbReference type="Proteomes" id="UP000193560"/>
    </source>
</evidence>
<accession>A0A1X2IAZ9</accession>
<dbReference type="GO" id="GO:0005730">
    <property type="term" value="C:nucleolus"/>
    <property type="evidence" value="ECO:0007669"/>
    <property type="project" value="TreeGrafter"/>
</dbReference>
<sequence length="573" mass="65573">MGRTSKSTIKFQKNNLKQTIERRKKNAKLKQQINRRKDRRLHGGYGAKKSTTDSSTATPTEQPDEEKESKVTNNVDEYFCDFMLNTEDILDLENDEEQDVDALDAFEAVQDEESIERDMEMDLANENDADSSDDEDEGDDFSDEEMELSGDENDDDDTAQLVTKEMLNSWTKDAAKKSPQAFKCLLLAFRAIANEDSTGKNTYRVNNSKVYTKLVKATVASAYPIFSQHLIVNKKVRHPAKTRFWTKLCRVVRLFLNNVVRFLRDLDQDELLADLLTDLEPCAMYFGCFPNLAKEYMRVLLDRWSDFSLAADTRLICYKAIRALAVNAVNVDTKQNQLGDALKAVYLVFAKRATKVNEHTLEPIQQMMEEAADLYTIDPKLSHEHGHVYVRQLADHLKQAKKASTVESFKSIYTWQYISCLDFWSNVIAVTCNPELGTTSPMLALLQPIVDLSLHTIKLNPTSQFLPLRVHVIRSLIALIDSTGFYIPLAPFIFEIFGHDIFSARVENDEDLEPFEWEYYLKSPKSYLNSKVYQNAVFRVVYDSIIDYYACFGLSIAYPELAIPAIAKVNVKR</sequence>
<dbReference type="OrthoDB" id="10266662at2759"/>
<feature type="region of interest" description="Disordered" evidence="4">
    <location>
        <begin position="124"/>
        <end position="158"/>
    </location>
</feature>
<comment type="similarity">
    <text evidence="2">Belongs to the NOC2 family.</text>
</comment>
<dbReference type="GO" id="GO:0042273">
    <property type="term" value="P:ribosomal large subunit biogenesis"/>
    <property type="evidence" value="ECO:0007669"/>
    <property type="project" value="TreeGrafter"/>
</dbReference>
<dbReference type="GO" id="GO:0005654">
    <property type="term" value="C:nucleoplasm"/>
    <property type="evidence" value="ECO:0007669"/>
    <property type="project" value="TreeGrafter"/>
</dbReference>
<comment type="caution">
    <text evidence="5">The sequence shown here is derived from an EMBL/GenBank/DDBJ whole genome shotgun (WGS) entry which is preliminary data.</text>
</comment>
<feature type="compositionally biased region" description="Polar residues" evidence="4">
    <location>
        <begin position="1"/>
        <end position="18"/>
    </location>
</feature>
<dbReference type="Pfam" id="PF03715">
    <property type="entry name" value="Noc2"/>
    <property type="match status" value="1"/>
</dbReference>
<feature type="region of interest" description="Disordered" evidence="4">
    <location>
        <begin position="1"/>
        <end position="73"/>
    </location>
</feature>
<dbReference type="EMBL" id="MCGE01000017">
    <property type="protein sequence ID" value="ORZ13113.1"/>
    <property type="molecule type" value="Genomic_DNA"/>
</dbReference>
<dbReference type="GO" id="GO:0030691">
    <property type="term" value="C:Noc2p-Noc3p complex"/>
    <property type="evidence" value="ECO:0007669"/>
    <property type="project" value="TreeGrafter"/>
</dbReference>
<keyword evidence="3" id="KW-0539">Nucleus</keyword>
<feature type="compositionally biased region" description="Basic residues" evidence="4">
    <location>
        <begin position="22"/>
        <end position="42"/>
    </location>
</feature>
<reference evidence="5 6" key="1">
    <citation type="submission" date="2016-07" db="EMBL/GenBank/DDBJ databases">
        <title>Pervasive Adenine N6-methylation of Active Genes in Fungi.</title>
        <authorList>
            <consortium name="DOE Joint Genome Institute"/>
            <person name="Mondo S.J."/>
            <person name="Dannebaum R.O."/>
            <person name="Kuo R.C."/>
            <person name="Labutti K."/>
            <person name="Haridas S."/>
            <person name="Kuo A."/>
            <person name="Salamov A."/>
            <person name="Ahrendt S.R."/>
            <person name="Lipzen A."/>
            <person name="Sullivan W."/>
            <person name="Andreopoulos W.B."/>
            <person name="Clum A."/>
            <person name="Lindquist E."/>
            <person name="Daum C."/>
            <person name="Ramamoorthy G.K."/>
            <person name="Gryganskyi A."/>
            <person name="Culley D."/>
            <person name="Magnuson J.K."/>
            <person name="James T.Y."/>
            <person name="O'Malley M.A."/>
            <person name="Stajich J.E."/>
            <person name="Spatafora J.W."/>
            <person name="Visel A."/>
            <person name="Grigoriev I.V."/>
        </authorList>
    </citation>
    <scope>NUCLEOTIDE SEQUENCE [LARGE SCALE GENOMIC DNA]</scope>
    <source>
        <strain evidence="5 6">NRRL 1336</strain>
    </source>
</reference>
<evidence type="ECO:0000256" key="3">
    <source>
        <dbReference type="ARBA" id="ARBA00023242"/>
    </source>
</evidence>
<dbReference type="GO" id="GO:0030690">
    <property type="term" value="C:Noc1p-Noc2p complex"/>
    <property type="evidence" value="ECO:0007669"/>
    <property type="project" value="TreeGrafter"/>
</dbReference>
<protein>
    <submittedName>
        <fullName evidence="5">Noc2p family-domain-containing protein</fullName>
    </submittedName>
</protein>
<keyword evidence="6" id="KW-1185">Reference proteome</keyword>
<proteinExistence type="inferred from homology"/>
<evidence type="ECO:0000256" key="1">
    <source>
        <dbReference type="ARBA" id="ARBA00004123"/>
    </source>
</evidence>
<dbReference type="AlphaFoldDB" id="A0A1X2IAZ9"/>
<evidence type="ECO:0000313" key="5">
    <source>
        <dbReference type="EMBL" id="ORZ13113.1"/>
    </source>
</evidence>
<evidence type="ECO:0000256" key="2">
    <source>
        <dbReference type="ARBA" id="ARBA00005907"/>
    </source>
</evidence>
<name>A0A1X2IAZ9_9FUNG</name>
<dbReference type="Proteomes" id="UP000193560">
    <property type="component" value="Unassembled WGS sequence"/>
</dbReference>
<comment type="subcellular location">
    <subcellularLocation>
        <location evidence="1">Nucleus</location>
    </subcellularLocation>
</comment>